<dbReference type="InterPro" id="IPR000182">
    <property type="entry name" value="GNAT_dom"/>
</dbReference>
<reference evidence="3 4" key="1">
    <citation type="journal article" date="2017" name="PLoS Biol.">
        <title>The sea cucumber genome provides insights into morphological evolution and visceral regeneration.</title>
        <authorList>
            <person name="Zhang X."/>
            <person name="Sun L."/>
            <person name="Yuan J."/>
            <person name="Sun Y."/>
            <person name="Gao Y."/>
            <person name="Zhang L."/>
            <person name="Li S."/>
            <person name="Dai H."/>
            <person name="Hamel J.F."/>
            <person name="Liu C."/>
            <person name="Yu Y."/>
            <person name="Liu S."/>
            <person name="Lin W."/>
            <person name="Guo K."/>
            <person name="Jin S."/>
            <person name="Xu P."/>
            <person name="Storey K.B."/>
            <person name="Huan P."/>
            <person name="Zhang T."/>
            <person name="Zhou Y."/>
            <person name="Zhang J."/>
            <person name="Lin C."/>
            <person name="Li X."/>
            <person name="Xing L."/>
            <person name="Huo D."/>
            <person name="Sun M."/>
            <person name="Wang L."/>
            <person name="Mercier A."/>
            <person name="Li F."/>
            <person name="Yang H."/>
            <person name="Xiang J."/>
        </authorList>
    </citation>
    <scope>NUCLEOTIDE SEQUENCE [LARGE SCALE GENOMIC DNA]</scope>
    <source>
        <strain evidence="3">Shaxun</strain>
        <tissue evidence="3">Muscle</tissue>
    </source>
</reference>
<protein>
    <recommendedName>
        <fullName evidence="2">N-acetyltransferase domain-containing protein</fullName>
    </recommendedName>
</protein>
<gene>
    <name evidence="3" type="ORF">BSL78_13655</name>
</gene>
<sequence length="234" mass="27028">MTRQANLSDLIFQPFSKKFEADLTRFHRREFFNYRAILMEIAKARFSYFFIGILSVILWSTSLASIPIAIVTATITTGLISMGIVKVHINYHEDYDGTVYPQRIVNSYKGQYIIVLDTMQDPTEIVGTFAIEPRTDNNTGLLTRYCVKSDYRGILIGKRLLSMALEHCENVGFHSVEAECWQLACSLNPVLEIFKRAGFGVEYIYYWPRFFPVYRLWGLNLTKVTYGNKPELKT</sequence>
<dbReference type="Proteomes" id="UP000230750">
    <property type="component" value="Unassembled WGS sequence"/>
</dbReference>
<feature type="transmembrane region" description="Helical" evidence="1">
    <location>
        <begin position="65"/>
        <end position="85"/>
    </location>
</feature>
<feature type="domain" description="N-acetyltransferase" evidence="2">
    <location>
        <begin position="68"/>
        <end position="222"/>
    </location>
</feature>
<evidence type="ECO:0000313" key="3">
    <source>
        <dbReference type="EMBL" id="PIK49462.1"/>
    </source>
</evidence>
<organism evidence="3 4">
    <name type="scientific">Stichopus japonicus</name>
    <name type="common">Sea cucumber</name>
    <dbReference type="NCBI Taxonomy" id="307972"/>
    <lineage>
        <taxon>Eukaryota</taxon>
        <taxon>Metazoa</taxon>
        <taxon>Echinodermata</taxon>
        <taxon>Eleutherozoa</taxon>
        <taxon>Echinozoa</taxon>
        <taxon>Holothuroidea</taxon>
        <taxon>Aspidochirotacea</taxon>
        <taxon>Aspidochirotida</taxon>
        <taxon>Stichopodidae</taxon>
        <taxon>Apostichopus</taxon>
    </lineage>
</organism>
<dbReference type="PROSITE" id="PS51186">
    <property type="entry name" value="GNAT"/>
    <property type="match status" value="1"/>
</dbReference>
<dbReference type="EMBL" id="MRZV01000464">
    <property type="protein sequence ID" value="PIK49462.1"/>
    <property type="molecule type" value="Genomic_DNA"/>
</dbReference>
<evidence type="ECO:0000256" key="1">
    <source>
        <dbReference type="SAM" id="Phobius"/>
    </source>
</evidence>
<keyword evidence="4" id="KW-1185">Reference proteome</keyword>
<dbReference type="SUPFAM" id="SSF55729">
    <property type="entry name" value="Acyl-CoA N-acyltransferases (Nat)"/>
    <property type="match status" value="1"/>
</dbReference>
<dbReference type="Pfam" id="PF00583">
    <property type="entry name" value="Acetyltransf_1"/>
    <property type="match status" value="1"/>
</dbReference>
<proteinExistence type="predicted"/>
<dbReference type="AlphaFoldDB" id="A0A2G8KN79"/>
<dbReference type="OrthoDB" id="329272at2759"/>
<accession>A0A2G8KN79</accession>
<evidence type="ECO:0000259" key="2">
    <source>
        <dbReference type="PROSITE" id="PS51186"/>
    </source>
</evidence>
<dbReference type="InterPro" id="IPR016181">
    <property type="entry name" value="Acyl_CoA_acyltransferase"/>
</dbReference>
<keyword evidence="1" id="KW-0472">Membrane</keyword>
<evidence type="ECO:0000313" key="4">
    <source>
        <dbReference type="Proteomes" id="UP000230750"/>
    </source>
</evidence>
<dbReference type="GO" id="GO:0016747">
    <property type="term" value="F:acyltransferase activity, transferring groups other than amino-acyl groups"/>
    <property type="evidence" value="ECO:0007669"/>
    <property type="project" value="InterPro"/>
</dbReference>
<keyword evidence="1" id="KW-0812">Transmembrane</keyword>
<keyword evidence="1" id="KW-1133">Transmembrane helix</keyword>
<dbReference type="Gene3D" id="3.40.630.30">
    <property type="match status" value="1"/>
</dbReference>
<comment type="caution">
    <text evidence="3">The sequence shown here is derived from an EMBL/GenBank/DDBJ whole genome shotgun (WGS) entry which is preliminary data.</text>
</comment>
<dbReference type="CDD" id="cd04301">
    <property type="entry name" value="NAT_SF"/>
    <property type="match status" value="1"/>
</dbReference>
<feature type="transmembrane region" description="Helical" evidence="1">
    <location>
        <begin position="37"/>
        <end position="59"/>
    </location>
</feature>
<name>A0A2G8KN79_STIJA</name>